<dbReference type="EMBL" id="GL876970">
    <property type="protein sequence ID" value="KLU87885.1"/>
    <property type="molecule type" value="Genomic_DNA"/>
</dbReference>
<evidence type="ECO:0000313" key="4">
    <source>
        <dbReference type="Proteomes" id="UP000011715"/>
    </source>
</evidence>
<dbReference type="EnsemblFungi" id="MAPG_06875T0">
    <property type="protein sequence ID" value="MAPG_06875T0"/>
    <property type="gene ID" value="MAPG_06875"/>
</dbReference>
<dbReference type="OrthoDB" id="10451106at2759"/>
<reference evidence="4" key="2">
    <citation type="submission" date="2010-05" db="EMBL/GenBank/DDBJ databases">
        <title>The genome sequence of Magnaporthe poae strain ATCC 64411.</title>
        <authorList>
            <person name="Ma L.-J."/>
            <person name="Dead R."/>
            <person name="Young S."/>
            <person name="Zeng Q."/>
            <person name="Koehrsen M."/>
            <person name="Alvarado L."/>
            <person name="Berlin A."/>
            <person name="Chapman S.B."/>
            <person name="Chen Z."/>
            <person name="Freedman E."/>
            <person name="Gellesch M."/>
            <person name="Goldberg J."/>
            <person name="Griggs A."/>
            <person name="Gujja S."/>
            <person name="Heilman E.R."/>
            <person name="Heiman D."/>
            <person name="Hepburn T."/>
            <person name="Howarth C."/>
            <person name="Jen D."/>
            <person name="Larson L."/>
            <person name="Mehta T."/>
            <person name="Neiman D."/>
            <person name="Pearson M."/>
            <person name="Roberts A."/>
            <person name="Saif S."/>
            <person name="Shea T."/>
            <person name="Shenoy N."/>
            <person name="Sisk P."/>
            <person name="Stolte C."/>
            <person name="Sykes S."/>
            <person name="Walk T."/>
            <person name="White J."/>
            <person name="Yandava C."/>
            <person name="Haas B."/>
            <person name="Nusbaum C."/>
            <person name="Birren B."/>
        </authorList>
    </citation>
    <scope>NUCLEOTIDE SEQUENCE [LARGE SCALE GENOMIC DNA]</scope>
    <source>
        <strain evidence="4">ATCC 64411 / 73-15</strain>
    </source>
</reference>
<keyword evidence="4" id="KW-1185">Reference proteome</keyword>
<protein>
    <submittedName>
        <fullName evidence="2 3">Uncharacterized protein</fullName>
    </submittedName>
</protein>
<reference evidence="2" key="1">
    <citation type="submission" date="2010-05" db="EMBL/GenBank/DDBJ databases">
        <title>The Genome Sequence of Magnaporthe poae strain ATCC 64411.</title>
        <authorList>
            <consortium name="The Broad Institute Genome Sequencing Platform"/>
            <consortium name="Broad Institute Genome Sequencing Center for Infectious Disease"/>
            <person name="Ma L.-J."/>
            <person name="Dead R."/>
            <person name="Young S."/>
            <person name="Zeng Q."/>
            <person name="Koehrsen M."/>
            <person name="Alvarado L."/>
            <person name="Berlin A."/>
            <person name="Chapman S.B."/>
            <person name="Chen Z."/>
            <person name="Freedman E."/>
            <person name="Gellesch M."/>
            <person name="Goldberg J."/>
            <person name="Griggs A."/>
            <person name="Gujja S."/>
            <person name="Heilman E.R."/>
            <person name="Heiman D."/>
            <person name="Hepburn T."/>
            <person name="Howarth C."/>
            <person name="Jen D."/>
            <person name="Larson L."/>
            <person name="Mehta T."/>
            <person name="Neiman D."/>
            <person name="Pearson M."/>
            <person name="Roberts A."/>
            <person name="Saif S."/>
            <person name="Shea T."/>
            <person name="Shenoy N."/>
            <person name="Sisk P."/>
            <person name="Stolte C."/>
            <person name="Sykes S."/>
            <person name="Walk T."/>
            <person name="White J."/>
            <person name="Yandava C."/>
            <person name="Haas B."/>
            <person name="Nusbaum C."/>
            <person name="Birren B."/>
        </authorList>
    </citation>
    <scope>NUCLEOTIDE SEQUENCE</scope>
    <source>
        <strain evidence="2">ATCC 64411</strain>
    </source>
</reference>
<dbReference type="eggNOG" id="ENOG502T7PD">
    <property type="taxonomic scope" value="Eukaryota"/>
</dbReference>
<name>A0A0C4E383_MAGP6</name>
<dbReference type="EMBL" id="ADBL01001653">
    <property type="status" value="NOT_ANNOTATED_CDS"/>
    <property type="molecule type" value="Genomic_DNA"/>
</dbReference>
<reference evidence="3" key="4">
    <citation type="journal article" date="2015" name="G3 (Bethesda)">
        <title>Genome sequences of three phytopathogenic species of the Magnaporthaceae family of fungi.</title>
        <authorList>
            <person name="Okagaki L.H."/>
            <person name="Nunes C.C."/>
            <person name="Sailsbery J."/>
            <person name="Clay B."/>
            <person name="Brown D."/>
            <person name="John T."/>
            <person name="Oh Y."/>
            <person name="Young N."/>
            <person name="Fitzgerald M."/>
            <person name="Haas B.J."/>
            <person name="Zeng Q."/>
            <person name="Young S."/>
            <person name="Adiconis X."/>
            <person name="Fan L."/>
            <person name="Levin J.Z."/>
            <person name="Mitchell T.K."/>
            <person name="Okubara P.A."/>
            <person name="Farman M.L."/>
            <person name="Kohn L.M."/>
            <person name="Birren B."/>
            <person name="Ma L.-J."/>
            <person name="Dean R.A."/>
        </authorList>
    </citation>
    <scope>NUCLEOTIDE SEQUENCE</scope>
    <source>
        <strain evidence="3">ATCC 64411 / 73-15</strain>
    </source>
</reference>
<organism evidence="3 4">
    <name type="scientific">Magnaporthiopsis poae (strain ATCC 64411 / 73-15)</name>
    <name type="common">Kentucky bluegrass fungus</name>
    <name type="synonym">Magnaporthe poae</name>
    <dbReference type="NCBI Taxonomy" id="644358"/>
    <lineage>
        <taxon>Eukaryota</taxon>
        <taxon>Fungi</taxon>
        <taxon>Dikarya</taxon>
        <taxon>Ascomycota</taxon>
        <taxon>Pezizomycotina</taxon>
        <taxon>Sordariomycetes</taxon>
        <taxon>Sordariomycetidae</taxon>
        <taxon>Magnaporthales</taxon>
        <taxon>Magnaporthaceae</taxon>
        <taxon>Magnaporthiopsis</taxon>
    </lineage>
</organism>
<dbReference type="AlphaFoldDB" id="A0A0C4E383"/>
<evidence type="ECO:0000313" key="3">
    <source>
        <dbReference type="EnsemblFungi" id="MAPG_06875T0"/>
    </source>
</evidence>
<evidence type="ECO:0000256" key="1">
    <source>
        <dbReference type="SAM" id="MobiDB-lite"/>
    </source>
</evidence>
<feature type="compositionally biased region" description="Polar residues" evidence="1">
    <location>
        <begin position="45"/>
        <end position="55"/>
    </location>
</feature>
<feature type="region of interest" description="Disordered" evidence="1">
    <location>
        <begin position="12"/>
        <end position="55"/>
    </location>
</feature>
<proteinExistence type="predicted"/>
<dbReference type="Proteomes" id="UP000011715">
    <property type="component" value="Unassembled WGS sequence"/>
</dbReference>
<accession>A0A0C4E383</accession>
<dbReference type="VEuPathDB" id="FungiDB:MAPG_06875"/>
<evidence type="ECO:0000313" key="2">
    <source>
        <dbReference type="EMBL" id="KLU87885.1"/>
    </source>
</evidence>
<sequence>MDRGALRCVLPLPAPRPTTAHPKAPWRGTPAAAGLSFEQGPAFPQGSSTQTSASSNLLPSLFSVSTVRRGRIGDQFPQSKSNMAETDWQIRPILQLAPHARRAVLRELLRGLWARQPRHELPWSI</sequence>
<reference evidence="2" key="3">
    <citation type="submission" date="2011-03" db="EMBL/GenBank/DDBJ databases">
        <title>Annotation of Magnaporthe poae ATCC 64411.</title>
        <authorList>
            <person name="Ma L.-J."/>
            <person name="Dead R."/>
            <person name="Young S.K."/>
            <person name="Zeng Q."/>
            <person name="Gargeya S."/>
            <person name="Fitzgerald M."/>
            <person name="Haas B."/>
            <person name="Abouelleil A."/>
            <person name="Alvarado L."/>
            <person name="Arachchi H.M."/>
            <person name="Berlin A."/>
            <person name="Brown A."/>
            <person name="Chapman S.B."/>
            <person name="Chen Z."/>
            <person name="Dunbar C."/>
            <person name="Freedman E."/>
            <person name="Gearin G."/>
            <person name="Gellesch M."/>
            <person name="Goldberg J."/>
            <person name="Griggs A."/>
            <person name="Gujja S."/>
            <person name="Heiman D."/>
            <person name="Howarth C."/>
            <person name="Larson L."/>
            <person name="Lui A."/>
            <person name="MacDonald P.J.P."/>
            <person name="Mehta T."/>
            <person name="Montmayeur A."/>
            <person name="Murphy C."/>
            <person name="Neiman D."/>
            <person name="Pearson M."/>
            <person name="Priest M."/>
            <person name="Roberts A."/>
            <person name="Saif S."/>
            <person name="Shea T."/>
            <person name="Shenoy N."/>
            <person name="Sisk P."/>
            <person name="Stolte C."/>
            <person name="Sykes S."/>
            <person name="Yandava C."/>
            <person name="Wortman J."/>
            <person name="Nusbaum C."/>
            <person name="Birren B."/>
        </authorList>
    </citation>
    <scope>NUCLEOTIDE SEQUENCE</scope>
    <source>
        <strain evidence="2">ATCC 64411</strain>
    </source>
</reference>
<gene>
    <name evidence="2" type="ORF">MAPG_06875</name>
</gene>
<reference evidence="3" key="5">
    <citation type="submission" date="2015-06" db="UniProtKB">
        <authorList>
            <consortium name="EnsemblFungi"/>
        </authorList>
    </citation>
    <scope>IDENTIFICATION</scope>
    <source>
        <strain evidence="3">ATCC 64411</strain>
    </source>
</reference>